<feature type="region of interest" description="Disordered" evidence="10">
    <location>
        <begin position="1"/>
        <end position="30"/>
    </location>
</feature>
<dbReference type="AlphaFoldDB" id="A0A6A6U1N7"/>
<evidence type="ECO:0000313" key="13">
    <source>
        <dbReference type="Proteomes" id="UP000799302"/>
    </source>
</evidence>
<evidence type="ECO:0000256" key="3">
    <source>
        <dbReference type="ARBA" id="ARBA00022692"/>
    </source>
</evidence>
<comment type="subcellular location">
    <subcellularLocation>
        <location evidence="1">Mitochondrion inner membrane</location>
    </subcellularLocation>
</comment>
<keyword evidence="4" id="KW-0999">Mitochondrion inner membrane</keyword>
<gene>
    <name evidence="12" type="ORF">BT63DRAFT_376727</name>
</gene>
<evidence type="ECO:0000256" key="11">
    <source>
        <dbReference type="SAM" id="Phobius"/>
    </source>
</evidence>
<evidence type="ECO:0000313" key="12">
    <source>
        <dbReference type="EMBL" id="KAF2666022.1"/>
    </source>
</evidence>
<feature type="transmembrane region" description="Helical" evidence="11">
    <location>
        <begin position="92"/>
        <end position="109"/>
    </location>
</feature>
<evidence type="ECO:0000256" key="5">
    <source>
        <dbReference type="ARBA" id="ARBA00022946"/>
    </source>
</evidence>
<dbReference type="Proteomes" id="UP000799302">
    <property type="component" value="Unassembled WGS sequence"/>
</dbReference>
<evidence type="ECO:0000256" key="10">
    <source>
        <dbReference type="SAM" id="MobiDB-lite"/>
    </source>
</evidence>
<proteinExistence type="inferred from homology"/>
<name>A0A6A6U1N7_9PEZI</name>
<comment type="similarity">
    <text evidence="2">Belongs to the MDM31/MDM32 family.</text>
</comment>
<dbReference type="EMBL" id="MU004239">
    <property type="protein sequence ID" value="KAF2666022.1"/>
    <property type="molecule type" value="Genomic_DNA"/>
</dbReference>
<organism evidence="12 13">
    <name type="scientific">Microthyrium microscopicum</name>
    <dbReference type="NCBI Taxonomy" id="703497"/>
    <lineage>
        <taxon>Eukaryota</taxon>
        <taxon>Fungi</taxon>
        <taxon>Dikarya</taxon>
        <taxon>Ascomycota</taxon>
        <taxon>Pezizomycotina</taxon>
        <taxon>Dothideomycetes</taxon>
        <taxon>Dothideomycetes incertae sedis</taxon>
        <taxon>Microthyriales</taxon>
        <taxon>Microthyriaceae</taxon>
        <taxon>Microthyrium</taxon>
    </lineage>
</organism>
<dbReference type="PANTHER" id="PTHR31068">
    <property type="entry name" value="MITOCHONDRIAL DISTRIBUTION AND MORPHOLOGY PROTEIN 31"/>
    <property type="match status" value="1"/>
</dbReference>
<dbReference type="GO" id="GO:0000001">
    <property type="term" value="P:mitochondrion inheritance"/>
    <property type="evidence" value="ECO:0007669"/>
    <property type="project" value="InterPro"/>
</dbReference>
<accession>A0A6A6U1N7</accession>
<keyword evidence="13" id="KW-1185">Reference proteome</keyword>
<dbReference type="GO" id="GO:0005743">
    <property type="term" value="C:mitochondrial inner membrane"/>
    <property type="evidence" value="ECO:0007669"/>
    <property type="project" value="UniProtKB-SubCell"/>
</dbReference>
<reference evidence="12" key="1">
    <citation type="journal article" date="2020" name="Stud. Mycol.">
        <title>101 Dothideomycetes genomes: a test case for predicting lifestyles and emergence of pathogens.</title>
        <authorList>
            <person name="Haridas S."/>
            <person name="Albert R."/>
            <person name="Binder M."/>
            <person name="Bloem J."/>
            <person name="Labutti K."/>
            <person name="Salamov A."/>
            <person name="Andreopoulos B."/>
            <person name="Baker S."/>
            <person name="Barry K."/>
            <person name="Bills G."/>
            <person name="Bluhm B."/>
            <person name="Cannon C."/>
            <person name="Castanera R."/>
            <person name="Culley D."/>
            <person name="Daum C."/>
            <person name="Ezra D."/>
            <person name="Gonzalez J."/>
            <person name="Henrissat B."/>
            <person name="Kuo A."/>
            <person name="Liang C."/>
            <person name="Lipzen A."/>
            <person name="Lutzoni F."/>
            <person name="Magnuson J."/>
            <person name="Mondo S."/>
            <person name="Nolan M."/>
            <person name="Ohm R."/>
            <person name="Pangilinan J."/>
            <person name="Park H.-J."/>
            <person name="Ramirez L."/>
            <person name="Alfaro M."/>
            <person name="Sun H."/>
            <person name="Tritt A."/>
            <person name="Yoshinaga Y."/>
            <person name="Zwiers L.-H."/>
            <person name="Turgeon B."/>
            <person name="Goodwin S."/>
            <person name="Spatafora J."/>
            <person name="Crous P."/>
            <person name="Grigoriev I."/>
        </authorList>
    </citation>
    <scope>NUCLEOTIDE SEQUENCE</scope>
    <source>
        <strain evidence="12">CBS 115976</strain>
    </source>
</reference>
<keyword evidence="5" id="KW-0809">Transit peptide</keyword>
<dbReference type="Pfam" id="PF08118">
    <property type="entry name" value="MDM31_MDM32"/>
    <property type="match status" value="1"/>
</dbReference>
<dbReference type="OrthoDB" id="17678at2759"/>
<evidence type="ECO:0000256" key="9">
    <source>
        <dbReference type="ARBA" id="ARBA00025191"/>
    </source>
</evidence>
<protein>
    <submittedName>
        <fullName evidence="12">Mitochondrial distribution and morphology protein family 31/32</fullName>
    </submittedName>
</protein>
<feature type="compositionally biased region" description="Low complexity" evidence="10">
    <location>
        <begin position="1"/>
        <end position="21"/>
    </location>
</feature>
<evidence type="ECO:0000256" key="7">
    <source>
        <dbReference type="ARBA" id="ARBA00023128"/>
    </source>
</evidence>
<keyword evidence="6 11" id="KW-1133">Transmembrane helix</keyword>
<dbReference type="GO" id="GO:0007005">
    <property type="term" value="P:mitochondrion organization"/>
    <property type="evidence" value="ECO:0007669"/>
    <property type="project" value="InterPro"/>
</dbReference>
<evidence type="ECO:0000256" key="4">
    <source>
        <dbReference type="ARBA" id="ARBA00022792"/>
    </source>
</evidence>
<dbReference type="InterPro" id="IPR012571">
    <property type="entry name" value="Mdm31/Mdm32"/>
</dbReference>
<keyword evidence="8 11" id="KW-0472">Membrane</keyword>
<dbReference type="PANTHER" id="PTHR31068:SF0">
    <property type="entry name" value="MITOCHONDRIAL DISTRIBUTION AND MORPHOLOGY PROTEIN 31"/>
    <property type="match status" value="1"/>
</dbReference>
<evidence type="ECO:0000256" key="1">
    <source>
        <dbReference type="ARBA" id="ARBA00004273"/>
    </source>
</evidence>
<keyword evidence="7" id="KW-0496">Mitochondrion</keyword>
<keyword evidence="3 11" id="KW-0812">Transmembrane</keyword>
<evidence type="ECO:0000256" key="6">
    <source>
        <dbReference type="ARBA" id="ARBA00022989"/>
    </source>
</evidence>
<comment type="function">
    <text evidence="9">Involved in the organization of the mitochondrial membranes and the global structure of the mitochondria. Also required for mitochondrial distribution and mobility as well as for the maintenance of mitochondrial DNA nucleoids structures.</text>
</comment>
<sequence length="587" mass="65825">MRNKSSVSQGGKSSGPGPSKPIASTQIKPLTENVKTTTKTTASAPILERLSHIHRPTKEELLAAASGFWSRLGVRFKWFSIRSVRPYSMDEILGFASWIFLGHFVWLIIGTTTFFSLVVFFINTVIAQEALGKWIGSYLTKSSGLQVVFESAIVPKWNDGVLSFGNVFVSRRPGQGQAKVQKGSQAQAAAAANVERPEEVISTKDDGNYTQFDVTIDTVNVTLSFAKWFNGKGLLQNVEVKGIRGVIDRTHVQDATEYIDPKSYKHEHNTGDFELDSFKMEDVLVTIYQPHDFRPFQISIFACDMPRLRQQWLFYDFMSANNISGSIDNSLFTLHPRQMQNYTDAKLGTITSEGDRDWKKQSRLRIDGLNIDHLNRGVEGPFSWIREGNVDIIADVMFPNEDDESVAKVLSDVIDRVEATVTTNSIPPIKKPEPEPNALQAMQSISEGGSPVPDQLIPAQPQEDGRHLVMDIKVHLNGVRAAVPLFTKDISYVNNALIRPIVAYINTQRTFIPINMRVIKERDEFDGSWTLFDSGLLDDLNKEVYEAFVRDVLENVHARRRRIKKVGIWTLQLAAQALFVGMAGNFA</sequence>
<evidence type="ECO:0000256" key="8">
    <source>
        <dbReference type="ARBA" id="ARBA00023136"/>
    </source>
</evidence>
<evidence type="ECO:0000256" key="2">
    <source>
        <dbReference type="ARBA" id="ARBA00005687"/>
    </source>
</evidence>